<reference evidence="2 3" key="1">
    <citation type="submission" date="2016-11" db="EMBL/GenBank/DDBJ databases">
        <authorList>
            <person name="Jaros S."/>
            <person name="Januszkiewicz K."/>
            <person name="Wedrychowicz H."/>
        </authorList>
    </citation>
    <scope>NUCLEOTIDE SEQUENCE [LARGE SCALE GENOMIC DNA]</scope>
    <source>
        <strain evidence="2 3">DSM 18772</strain>
    </source>
</reference>
<dbReference type="EMBL" id="FQYR01000004">
    <property type="protein sequence ID" value="SHJ71609.1"/>
    <property type="molecule type" value="Genomic_DNA"/>
</dbReference>
<accession>A0A1M6LKA1</accession>
<dbReference type="Gene3D" id="3.40.30.10">
    <property type="entry name" value="Glutaredoxin"/>
    <property type="match status" value="1"/>
</dbReference>
<dbReference type="Proteomes" id="UP000184510">
    <property type="component" value="Unassembled WGS sequence"/>
</dbReference>
<gene>
    <name evidence="2" type="ORF">SAMN02745181_2421</name>
</gene>
<name>A0A1M6LKA1_9BACT</name>
<dbReference type="RefSeq" id="WP_200797114.1">
    <property type="nucleotide sequence ID" value="NZ_FQYR01000004.1"/>
</dbReference>
<evidence type="ECO:0000259" key="1">
    <source>
        <dbReference type="Pfam" id="PF00462"/>
    </source>
</evidence>
<dbReference type="AlphaFoldDB" id="A0A1M6LKA1"/>
<feature type="domain" description="Glutaredoxin" evidence="1">
    <location>
        <begin position="7"/>
        <end position="64"/>
    </location>
</feature>
<evidence type="ECO:0000313" key="3">
    <source>
        <dbReference type="Proteomes" id="UP000184510"/>
    </source>
</evidence>
<dbReference type="PROSITE" id="PS51354">
    <property type="entry name" value="GLUTAREDOXIN_2"/>
    <property type="match status" value="1"/>
</dbReference>
<dbReference type="InterPro" id="IPR036249">
    <property type="entry name" value="Thioredoxin-like_sf"/>
</dbReference>
<evidence type="ECO:0000313" key="2">
    <source>
        <dbReference type="EMBL" id="SHJ71609.1"/>
    </source>
</evidence>
<dbReference type="InterPro" id="IPR002109">
    <property type="entry name" value="Glutaredoxin"/>
</dbReference>
<proteinExistence type="predicted"/>
<keyword evidence="3" id="KW-1185">Reference proteome</keyword>
<dbReference type="CDD" id="cd02066">
    <property type="entry name" value="GRX_family"/>
    <property type="match status" value="1"/>
</dbReference>
<organism evidence="2 3">
    <name type="scientific">Rubritalea squalenifaciens DSM 18772</name>
    <dbReference type="NCBI Taxonomy" id="1123071"/>
    <lineage>
        <taxon>Bacteria</taxon>
        <taxon>Pseudomonadati</taxon>
        <taxon>Verrucomicrobiota</taxon>
        <taxon>Verrucomicrobiia</taxon>
        <taxon>Verrucomicrobiales</taxon>
        <taxon>Rubritaleaceae</taxon>
        <taxon>Rubritalea</taxon>
    </lineage>
</organism>
<dbReference type="InParanoid" id="A0A1M6LKA1"/>
<dbReference type="STRING" id="1123071.SAMN02745181_2421"/>
<dbReference type="SUPFAM" id="SSF52833">
    <property type="entry name" value="Thioredoxin-like"/>
    <property type="match status" value="1"/>
</dbReference>
<protein>
    <submittedName>
        <fullName evidence="2">Monothiol glutaredoxin</fullName>
    </submittedName>
</protein>
<sequence>MSQEIKIVAYLKTYCGWSEGVRAIMRKYGLDYEEKDIIKNPALRWEMEQKSGQPLSPCVEVNGTMLADVSGEEVEAWMIEQGLLQGSDAEADAPTNSACTDEQHEAMARGEFPEGGAKIKFID</sequence>
<dbReference type="Pfam" id="PF00462">
    <property type="entry name" value="Glutaredoxin"/>
    <property type="match status" value="1"/>
</dbReference>